<keyword evidence="11 16" id="KW-0472">Membrane</keyword>
<comment type="caution">
    <text evidence="20">The sequence shown here is derived from an EMBL/GenBank/DDBJ whole genome shotgun (WGS) entry which is preliminary data.</text>
</comment>
<dbReference type="Gene3D" id="3.40.50.1000">
    <property type="entry name" value="HAD superfamily/HAD-like"/>
    <property type="match status" value="1"/>
</dbReference>
<evidence type="ECO:0000256" key="6">
    <source>
        <dbReference type="ARBA" id="ARBA00022741"/>
    </source>
</evidence>
<dbReference type="InterPro" id="IPR023298">
    <property type="entry name" value="ATPase_P-typ_TM_dom_sf"/>
</dbReference>
<keyword evidence="5 15" id="KW-0479">Metal-binding</keyword>
<feature type="transmembrane region" description="Helical" evidence="16">
    <location>
        <begin position="911"/>
        <end position="931"/>
    </location>
</feature>
<feature type="region of interest" description="Disordered" evidence="17">
    <location>
        <begin position="1"/>
        <end position="21"/>
    </location>
</feature>
<evidence type="ECO:0000256" key="7">
    <source>
        <dbReference type="ARBA" id="ARBA00022840"/>
    </source>
</evidence>
<feature type="transmembrane region" description="Helical" evidence="16">
    <location>
        <begin position="65"/>
        <end position="85"/>
    </location>
</feature>
<keyword evidence="21" id="KW-1185">Reference proteome</keyword>
<dbReference type="InterPro" id="IPR001757">
    <property type="entry name" value="P_typ_ATPase"/>
</dbReference>
<dbReference type="Proteomes" id="UP000481153">
    <property type="component" value="Unassembled WGS sequence"/>
</dbReference>
<evidence type="ECO:0000259" key="19">
    <source>
        <dbReference type="Pfam" id="PF16212"/>
    </source>
</evidence>
<evidence type="ECO:0000313" key="21">
    <source>
        <dbReference type="Proteomes" id="UP000481153"/>
    </source>
</evidence>
<feature type="binding site" evidence="14">
    <location>
        <position position="736"/>
    </location>
    <ligand>
        <name>ATP</name>
        <dbReference type="ChEBI" id="CHEBI:30616"/>
    </ligand>
</feature>
<feature type="transmembrane region" description="Helical" evidence="16">
    <location>
        <begin position="951"/>
        <end position="972"/>
    </location>
</feature>
<dbReference type="SUPFAM" id="SSF81653">
    <property type="entry name" value="Calcium ATPase, transduction domain A"/>
    <property type="match status" value="1"/>
</dbReference>
<dbReference type="NCBIfam" id="TIGR01494">
    <property type="entry name" value="ATPase_P-type"/>
    <property type="match status" value="1"/>
</dbReference>
<evidence type="ECO:0000313" key="20">
    <source>
        <dbReference type="EMBL" id="KAF0734204.1"/>
    </source>
</evidence>
<feature type="binding site" evidence="14">
    <location>
        <position position="589"/>
    </location>
    <ligand>
        <name>ATP</name>
        <dbReference type="ChEBI" id="CHEBI:30616"/>
    </ligand>
</feature>
<feature type="binding site" evidence="14">
    <location>
        <position position="420"/>
    </location>
    <ligand>
        <name>ATP</name>
        <dbReference type="ChEBI" id="CHEBI:30616"/>
    </ligand>
</feature>
<evidence type="ECO:0000256" key="3">
    <source>
        <dbReference type="ARBA" id="ARBA00022448"/>
    </source>
</evidence>
<name>A0A6G0X306_9STRA</name>
<reference evidence="20 21" key="1">
    <citation type="submission" date="2019-07" db="EMBL/GenBank/DDBJ databases">
        <title>Genomics analysis of Aphanomyces spp. identifies a new class of oomycete effector associated with host adaptation.</title>
        <authorList>
            <person name="Gaulin E."/>
        </authorList>
    </citation>
    <scope>NUCLEOTIDE SEQUENCE [LARGE SCALE GENOMIC DNA]</scope>
    <source>
        <strain evidence="20 21">ATCC 201684</strain>
    </source>
</reference>
<feature type="binding site" evidence="14">
    <location>
        <position position="857"/>
    </location>
    <ligand>
        <name>ATP</name>
        <dbReference type="ChEBI" id="CHEBI:30616"/>
    </ligand>
</feature>
<dbReference type="Pfam" id="PF16209">
    <property type="entry name" value="PhoLip_ATPase_N"/>
    <property type="match status" value="1"/>
</dbReference>
<dbReference type="SFLD" id="SFLDS00003">
    <property type="entry name" value="Haloacid_Dehalogenase"/>
    <property type="match status" value="1"/>
</dbReference>
<feature type="binding site" evidence="14">
    <location>
        <position position="833"/>
    </location>
    <ligand>
        <name>ATP</name>
        <dbReference type="ChEBI" id="CHEBI:30616"/>
    </ligand>
</feature>
<evidence type="ECO:0000256" key="13">
    <source>
        <dbReference type="PIRSR" id="PIRSR606539-1"/>
    </source>
</evidence>
<keyword evidence="9 16" id="KW-1278">Translocase</keyword>
<feature type="binding site" evidence="14">
    <location>
        <position position="737"/>
    </location>
    <ligand>
        <name>ATP</name>
        <dbReference type="ChEBI" id="CHEBI:30616"/>
    </ligand>
</feature>
<feature type="region of interest" description="Disordered" evidence="17">
    <location>
        <begin position="1164"/>
        <end position="1196"/>
    </location>
</feature>
<feature type="binding site" evidence="14">
    <location>
        <position position="612"/>
    </location>
    <ligand>
        <name>ATP</name>
        <dbReference type="ChEBI" id="CHEBI:30616"/>
    </ligand>
</feature>
<evidence type="ECO:0000256" key="10">
    <source>
        <dbReference type="ARBA" id="ARBA00022989"/>
    </source>
</evidence>
<feature type="transmembrane region" description="Helical" evidence="16">
    <location>
        <begin position="1098"/>
        <end position="1116"/>
    </location>
</feature>
<keyword evidence="8 15" id="KW-0460">Magnesium</keyword>
<dbReference type="InterPro" id="IPR006539">
    <property type="entry name" value="P-type_ATPase_IV"/>
</dbReference>
<evidence type="ECO:0000256" key="8">
    <source>
        <dbReference type="ARBA" id="ARBA00022842"/>
    </source>
</evidence>
<evidence type="ECO:0000256" key="11">
    <source>
        <dbReference type="ARBA" id="ARBA00023136"/>
    </source>
</evidence>
<feature type="binding site" evidence="15">
    <location>
        <position position="854"/>
    </location>
    <ligand>
        <name>Mg(2+)</name>
        <dbReference type="ChEBI" id="CHEBI:18420"/>
    </ligand>
</feature>
<dbReference type="VEuPathDB" id="FungiDB:AeMF1_011536"/>
<evidence type="ECO:0000256" key="12">
    <source>
        <dbReference type="ARBA" id="ARBA00034036"/>
    </source>
</evidence>
<evidence type="ECO:0000259" key="18">
    <source>
        <dbReference type="Pfam" id="PF16209"/>
    </source>
</evidence>
<feature type="transmembrane region" description="Helical" evidence="16">
    <location>
        <begin position="1028"/>
        <end position="1047"/>
    </location>
</feature>
<dbReference type="PANTHER" id="PTHR24092">
    <property type="entry name" value="PROBABLE PHOSPHOLIPID-TRANSPORTING ATPASE"/>
    <property type="match status" value="1"/>
</dbReference>
<dbReference type="EC" id="7.6.2.1" evidence="16"/>
<protein>
    <recommendedName>
        <fullName evidence="16">Phospholipid-transporting ATPase</fullName>
        <ecNumber evidence="16">7.6.2.1</ecNumber>
    </recommendedName>
</protein>
<dbReference type="InterPro" id="IPR023299">
    <property type="entry name" value="ATPase_P-typ_cyto_dom_N"/>
</dbReference>
<dbReference type="SUPFAM" id="SSF56784">
    <property type="entry name" value="HAD-like"/>
    <property type="match status" value="1"/>
</dbReference>
<gene>
    <name evidence="20" type="ORF">Ae201684_009069</name>
</gene>
<feature type="transmembrane region" description="Helical" evidence="16">
    <location>
        <begin position="1054"/>
        <end position="1078"/>
    </location>
</feature>
<dbReference type="GO" id="GO:0016887">
    <property type="term" value="F:ATP hydrolysis activity"/>
    <property type="evidence" value="ECO:0007669"/>
    <property type="project" value="InterPro"/>
</dbReference>
<comment type="cofactor">
    <cofactor evidence="15">
        <name>Mg(2+)</name>
        <dbReference type="ChEBI" id="CHEBI:18420"/>
    </cofactor>
</comment>
<dbReference type="FunFam" id="3.40.50.1000:FF:000080">
    <property type="entry name" value="Phospholipid-transporting ATPase"/>
    <property type="match status" value="1"/>
</dbReference>
<dbReference type="Gene3D" id="3.40.1110.10">
    <property type="entry name" value="Calcium-transporting ATPase, cytoplasmic domain N"/>
    <property type="match status" value="1"/>
</dbReference>
<keyword evidence="3" id="KW-0813">Transport</keyword>
<dbReference type="InterPro" id="IPR036412">
    <property type="entry name" value="HAD-like_sf"/>
</dbReference>
<dbReference type="GO" id="GO:0045332">
    <property type="term" value="P:phospholipid translocation"/>
    <property type="evidence" value="ECO:0007669"/>
    <property type="project" value="TreeGrafter"/>
</dbReference>
<accession>A0A6G0X306</accession>
<evidence type="ECO:0000256" key="1">
    <source>
        <dbReference type="ARBA" id="ARBA00004127"/>
    </source>
</evidence>
<dbReference type="Pfam" id="PF13246">
    <property type="entry name" value="Cation_ATPase"/>
    <property type="match status" value="1"/>
</dbReference>
<evidence type="ECO:0000256" key="5">
    <source>
        <dbReference type="ARBA" id="ARBA00022723"/>
    </source>
</evidence>
<proteinExistence type="inferred from homology"/>
<feature type="transmembrane region" description="Helical" evidence="16">
    <location>
        <begin position="993"/>
        <end position="1016"/>
    </location>
</feature>
<feature type="compositionally biased region" description="Low complexity" evidence="17">
    <location>
        <begin position="1176"/>
        <end position="1188"/>
    </location>
</feature>
<dbReference type="EMBL" id="VJMJ01000117">
    <property type="protein sequence ID" value="KAF0734204.1"/>
    <property type="molecule type" value="Genomic_DNA"/>
</dbReference>
<dbReference type="NCBIfam" id="TIGR01652">
    <property type="entry name" value="ATPase-Plipid"/>
    <property type="match status" value="1"/>
</dbReference>
<dbReference type="Gene3D" id="2.70.150.10">
    <property type="entry name" value="Calcium-transporting ATPase, cytoplasmic transduction domain A"/>
    <property type="match status" value="1"/>
</dbReference>
<keyword evidence="10 16" id="KW-1133">Transmembrane helix</keyword>
<feature type="binding site" evidence="14">
    <location>
        <position position="537"/>
    </location>
    <ligand>
        <name>ATP</name>
        <dbReference type="ChEBI" id="CHEBI:30616"/>
    </ligand>
</feature>
<feature type="binding site" evidence="14">
    <location>
        <position position="419"/>
    </location>
    <ligand>
        <name>ATP</name>
        <dbReference type="ChEBI" id="CHEBI:30616"/>
    </ligand>
</feature>
<feature type="domain" description="P-type ATPase C-terminal" evidence="19">
    <location>
        <begin position="880"/>
        <end position="1127"/>
    </location>
</feature>
<sequence>MAQEDAYRAITKSPKQSSSEPNSEYRFVYLNARGNETHAPFCSNVVITSKYTVLSFLPKFLAESFAKLANAYFLVVSILQCITVISNTSGIPTSFPVLVFILAVDGVLAIIEDRRRHIADEEANSAKCQVVTPSGTLETILWSHLQVGQIVKLGNRDTAPADLLILAVHEVDPDHKAGICYVETKSLDGETNLKLRQAMESTLEAQTEHEVLQLHGRVECEQSNKAISRFTGSFFVDQADGSIVNDPISIKNILLRGCQLRNTEWMYGLVLNTGPDTKIMQSSAKPVTKWSSINGQVNIMIQWLLLMLVILCAASATAFLVWDNNFSSYACAQTDSCYLTVDGHGSAYRWFVSFGQYFLLMYQIIPVSLYVTISTVMFLQAIFMSMDIDMYYEDLDVRMIVRTMGLNEELGQVSYIFSDKTGTLTCNVMEFRKCSINGVSYGLGTTEIGRAALVRKGLPVPEVPKTSKGSKVPYVNFEDPRLHQKLNDIPLHSTATTLTKEADFFLHLAICHTVIPEQATDKNGEPILRYSASSPDEQALVSAAKFFGFAFESRGLGVARIRISNKALQKDPSAPSELWEFKVCDVLEFNSDRKRMSCVVQDPDGNYVLLTKGADNVITPLLSNSLNDPSIVSTTFEQLQSFADDGLRTLTIAKKTIPTQYYLEWSKRYKVACASLEQIDKRKHGQTNDIDACMVELEQDLVLLGATAIEDKLQNNVPRAIHRMMKAGMKVWVLTGDKQETAINIAYACQLMDNDMMQYIFNLDEYPDLASLRASFELCVADLSQVEITRRSLVIDGDALEMVMADPETCAMFLKVAMECASVVCCRVSPSQKAEVVGLVRTNNVKARTLAIGDGANDVAMIQRAHIGVGICGQEGMQAVNSSDYAIGQFYFLEKLLLHHGRLNYVRMSKLVGYMFYKNIIMALAQYFYLYTTGSSGQKAYSEIAFQMYNLAFTSMPIIVLGVFDYDVPWSVGQLFPSLYKPGITGELFNTTVFFKWIAASIFEAAVIFIVSVYGYNQVGQAIGNGDIQQYGIMMFALVVLVCNFKIIPIQQSWFLLGGVVWWLGVFLYIPVCLYLESNWYWLSETDYGATENTLNGGVFWLIIPLALSMCLLRYFSWMVLQRQFYPFLWQVVQEKHVLGMLDGPPAPATAADLEAGRQAPLVPDRRSSLQHSRHSNSSSRSVNRKNSGFAFSHDPHSSMAEGIMITHSRDSLSDVLKTAENRVRVTRLDQRPSDYALNRENQQPSGYFI</sequence>
<comment type="subcellular location">
    <subcellularLocation>
        <location evidence="1">Endomembrane system</location>
        <topology evidence="1">Multi-pass membrane protein</topology>
    </subcellularLocation>
    <subcellularLocation>
        <location evidence="16">Membrane</location>
        <topology evidence="16">Multi-pass membrane protein</topology>
    </subcellularLocation>
</comment>
<feature type="binding site" evidence="14">
    <location>
        <position position="648"/>
    </location>
    <ligand>
        <name>ATP</name>
        <dbReference type="ChEBI" id="CHEBI:30616"/>
    </ligand>
</feature>
<dbReference type="InterPro" id="IPR044492">
    <property type="entry name" value="P_typ_ATPase_HD_dom"/>
</dbReference>
<feature type="transmembrane region" description="Helical" evidence="16">
    <location>
        <begin position="303"/>
        <end position="322"/>
    </location>
</feature>
<dbReference type="GO" id="GO:0005886">
    <property type="term" value="C:plasma membrane"/>
    <property type="evidence" value="ECO:0007669"/>
    <property type="project" value="TreeGrafter"/>
</dbReference>
<feature type="binding site" evidence="15">
    <location>
        <position position="419"/>
    </location>
    <ligand>
        <name>Mg(2+)</name>
        <dbReference type="ChEBI" id="CHEBI:18420"/>
    </ligand>
</feature>
<feature type="binding site" evidence="15">
    <location>
        <position position="421"/>
    </location>
    <ligand>
        <name>Mg(2+)</name>
        <dbReference type="ChEBI" id="CHEBI:18420"/>
    </ligand>
</feature>
<dbReference type="SUPFAM" id="SSF81660">
    <property type="entry name" value="Metal cation-transporting ATPase, ATP-binding domain N"/>
    <property type="match status" value="1"/>
</dbReference>
<feature type="active site" description="4-aspartylphosphate intermediate" evidence="13">
    <location>
        <position position="419"/>
    </location>
</feature>
<keyword evidence="4 16" id="KW-0812">Transmembrane</keyword>
<evidence type="ECO:0000256" key="9">
    <source>
        <dbReference type="ARBA" id="ARBA00022967"/>
    </source>
</evidence>
<organism evidence="20 21">
    <name type="scientific">Aphanomyces euteiches</name>
    <dbReference type="NCBI Taxonomy" id="100861"/>
    <lineage>
        <taxon>Eukaryota</taxon>
        <taxon>Sar</taxon>
        <taxon>Stramenopiles</taxon>
        <taxon>Oomycota</taxon>
        <taxon>Saprolegniomycetes</taxon>
        <taxon>Saprolegniales</taxon>
        <taxon>Verrucalvaceae</taxon>
        <taxon>Aphanomyces</taxon>
    </lineage>
</organism>
<dbReference type="InterPro" id="IPR008250">
    <property type="entry name" value="ATPase_P-typ_transduc_dom_A_sf"/>
</dbReference>
<keyword evidence="6 14" id="KW-0547">Nucleotide-binding</keyword>
<dbReference type="GO" id="GO:0005524">
    <property type="term" value="F:ATP binding"/>
    <property type="evidence" value="ECO:0007669"/>
    <property type="project" value="UniProtKB-UniRule"/>
</dbReference>
<dbReference type="InterPro" id="IPR023214">
    <property type="entry name" value="HAD_sf"/>
</dbReference>
<dbReference type="Pfam" id="PF16212">
    <property type="entry name" value="PhoLip_ATPase_C"/>
    <property type="match status" value="1"/>
</dbReference>
<evidence type="ECO:0000256" key="14">
    <source>
        <dbReference type="PIRSR" id="PIRSR606539-2"/>
    </source>
</evidence>
<evidence type="ECO:0000256" key="4">
    <source>
        <dbReference type="ARBA" id="ARBA00022692"/>
    </source>
</evidence>
<comment type="catalytic activity">
    <reaction evidence="12 16">
        <text>ATP + H2O + phospholipidSide 1 = ADP + phosphate + phospholipidSide 2.</text>
        <dbReference type="EC" id="7.6.2.1"/>
    </reaction>
</comment>
<dbReference type="PRINTS" id="PR00119">
    <property type="entry name" value="CATATPASE"/>
</dbReference>
<evidence type="ECO:0000256" key="15">
    <source>
        <dbReference type="PIRSR" id="PIRSR606539-3"/>
    </source>
</evidence>
<dbReference type="InterPro" id="IPR018303">
    <property type="entry name" value="ATPase_P-typ_P_site"/>
</dbReference>
<dbReference type="InterPro" id="IPR032631">
    <property type="entry name" value="P-type_ATPase_N"/>
</dbReference>
<dbReference type="GO" id="GO:0140326">
    <property type="term" value="F:ATPase-coupled intramembrane lipid transporter activity"/>
    <property type="evidence" value="ECO:0007669"/>
    <property type="project" value="UniProtKB-EC"/>
</dbReference>
<keyword evidence="7 14" id="KW-0067">ATP-binding</keyword>
<evidence type="ECO:0000256" key="16">
    <source>
        <dbReference type="RuleBase" id="RU362033"/>
    </source>
</evidence>
<dbReference type="PANTHER" id="PTHR24092:SF180">
    <property type="entry name" value="PHOSPHOLIPID-TRANSPORTING ATPASE DNF1-RELATED"/>
    <property type="match status" value="1"/>
</dbReference>
<dbReference type="AlphaFoldDB" id="A0A6G0X306"/>
<dbReference type="GO" id="GO:0000287">
    <property type="term" value="F:magnesium ion binding"/>
    <property type="evidence" value="ECO:0007669"/>
    <property type="project" value="UniProtKB-UniRule"/>
</dbReference>
<feature type="binding site" evidence="14">
    <location>
        <position position="421"/>
    </location>
    <ligand>
        <name>ATP</name>
        <dbReference type="ChEBI" id="CHEBI:30616"/>
    </ligand>
</feature>
<dbReference type="SFLD" id="SFLDG00002">
    <property type="entry name" value="C1.7:_P-type_atpase_like"/>
    <property type="match status" value="1"/>
</dbReference>
<evidence type="ECO:0000256" key="17">
    <source>
        <dbReference type="SAM" id="MobiDB-lite"/>
    </source>
</evidence>
<feature type="domain" description="P-type ATPase N-terminal" evidence="18">
    <location>
        <begin position="28"/>
        <end position="92"/>
    </location>
</feature>
<dbReference type="SFLD" id="SFLDF00027">
    <property type="entry name" value="p-type_atpase"/>
    <property type="match status" value="1"/>
</dbReference>
<dbReference type="InterPro" id="IPR032630">
    <property type="entry name" value="P_typ_ATPase_c"/>
</dbReference>
<feature type="transmembrane region" description="Helical" evidence="16">
    <location>
        <begin position="360"/>
        <end position="383"/>
    </location>
</feature>
<evidence type="ECO:0000256" key="2">
    <source>
        <dbReference type="ARBA" id="ARBA00008109"/>
    </source>
</evidence>
<feature type="binding site" evidence="14">
    <location>
        <position position="827"/>
    </location>
    <ligand>
        <name>ATP</name>
        <dbReference type="ChEBI" id="CHEBI:30616"/>
    </ligand>
</feature>
<dbReference type="PROSITE" id="PS00154">
    <property type="entry name" value="ATPASE_E1_E2"/>
    <property type="match status" value="1"/>
</dbReference>
<feature type="binding site" evidence="15">
    <location>
        <position position="858"/>
    </location>
    <ligand>
        <name>Mg(2+)</name>
        <dbReference type="ChEBI" id="CHEBI:18420"/>
    </ligand>
</feature>
<feature type="binding site" evidence="14">
    <location>
        <position position="858"/>
    </location>
    <ligand>
        <name>ATP</name>
        <dbReference type="ChEBI" id="CHEBI:30616"/>
    </ligand>
</feature>
<feature type="binding site" evidence="14">
    <location>
        <position position="735"/>
    </location>
    <ligand>
        <name>ATP</name>
        <dbReference type="ChEBI" id="CHEBI:30616"/>
    </ligand>
</feature>
<feature type="transmembrane region" description="Helical" evidence="16">
    <location>
        <begin position="91"/>
        <end position="111"/>
    </location>
</feature>
<comment type="similarity">
    <text evidence="2 16">Belongs to the cation transport ATPase (P-type) (TC 3.A.3) family. Type IV subfamily.</text>
</comment>
<dbReference type="GO" id="GO:0012505">
    <property type="term" value="C:endomembrane system"/>
    <property type="evidence" value="ECO:0007669"/>
    <property type="project" value="UniProtKB-SubCell"/>
</dbReference>
<dbReference type="SUPFAM" id="SSF81665">
    <property type="entry name" value="Calcium ATPase, transmembrane domain M"/>
    <property type="match status" value="1"/>
</dbReference>